<dbReference type="CDD" id="cd02511">
    <property type="entry name" value="Beta4Glucosyltransferase"/>
    <property type="match status" value="1"/>
</dbReference>
<name>A0A1J4VH70_9BACT</name>
<dbReference type="PANTHER" id="PTHR43630:SF2">
    <property type="entry name" value="GLYCOSYLTRANSFERASE"/>
    <property type="match status" value="1"/>
</dbReference>
<dbReference type="EMBL" id="MNVO01000006">
    <property type="protein sequence ID" value="OIO33471.1"/>
    <property type="molecule type" value="Genomic_DNA"/>
</dbReference>
<dbReference type="PANTHER" id="PTHR43630">
    <property type="entry name" value="POLY-BETA-1,6-N-ACETYL-D-GLUCOSAMINE SYNTHASE"/>
    <property type="match status" value="1"/>
</dbReference>
<dbReference type="Gene3D" id="3.90.550.10">
    <property type="entry name" value="Spore Coat Polysaccharide Biosynthesis Protein SpsA, Chain A"/>
    <property type="match status" value="1"/>
</dbReference>
<dbReference type="SUPFAM" id="SSF53448">
    <property type="entry name" value="Nucleotide-diphospho-sugar transferases"/>
    <property type="match status" value="1"/>
</dbReference>
<comment type="caution">
    <text evidence="2">The sequence shown here is derived from an EMBL/GenBank/DDBJ whole genome shotgun (WGS) entry which is preliminary data.</text>
</comment>
<evidence type="ECO:0000313" key="2">
    <source>
        <dbReference type="EMBL" id="OIO33471.1"/>
    </source>
</evidence>
<dbReference type="InterPro" id="IPR029044">
    <property type="entry name" value="Nucleotide-diphossugar_trans"/>
</dbReference>
<gene>
    <name evidence="2" type="ORF">AUJ44_00340</name>
</gene>
<dbReference type="Pfam" id="PF00535">
    <property type="entry name" value="Glycos_transf_2"/>
    <property type="match status" value="1"/>
</dbReference>
<evidence type="ECO:0000313" key="3">
    <source>
        <dbReference type="Proteomes" id="UP000183206"/>
    </source>
</evidence>
<evidence type="ECO:0000259" key="1">
    <source>
        <dbReference type="Pfam" id="PF00535"/>
    </source>
</evidence>
<feature type="domain" description="Glycosyltransferase 2-like" evidence="1">
    <location>
        <begin position="7"/>
        <end position="98"/>
    </location>
</feature>
<sequence length="272" mass="31307">MKKIPCSVEILTFNNEKTIRRTLESVKDFDEIVIVDGGSTDGTLAIAREYGCAIISQDMACKNEDGTIKDFAAARNQGLARARNVWFLFVDSDEYMGAGVVREIGDVARGNATPAGYFVPRKYVFDGRMIECALAYPSFQMRLFHKDAAEKFIKEVHERIKLKNGTETRRLAKPMFVPISVDIRALRKKQERYIAIEQKREGNISIGRFLFLFYHQIKTIMLYLFRMARNAIGCHGSRLPFSYEWGMILYHFKLCAAFARCVRIRKQTWIKA</sequence>
<dbReference type="Proteomes" id="UP000183206">
    <property type="component" value="Unassembled WGS sequence"/>
</dbReference>
<organism evidence="2 3">
    <name type="scientific">Candidatus Nomurabacteria bacterium CG1_02_47_685</name>
    <dbReference type="NCBI Taxonomy" id="1805282"/>
    <lineage>
        <taxon>Bacteria</taxon>
        <taxon>Candidatus Nomuraibacteriota</taxon>
    </lineage>
</organism>
<dbReference type="STRING" id="1805282.AUJ44_00340"/>
<proteinExistence type="predicted"/>
<dbReference type="AlphaFoldDB" id="A0A1J4VH70"/>
<reference evidence="2 3" key="1">
    <citation type="journal article" date="2016" name="Environ. Microbiol.">
        <title>Genomic resolution of a cold subsurface aquifer community provides metabolic insights for novel microbes adapted to high CO concentrations.</title>
        <authorList>
            <person name="Probst A.J."/>
            <person name="Castelle C.J."/>
            <person name="Singh A."/>
            <person name="Brown C.T."/>
            <person name="Anantharaman K."/>
            <person name="Sharon I."/>
            <person name="Hug L.A."/>
            <person name="Burstein D."/>
            <person name="Emerson J.B."/>
            <person name="Thomas B.C."/>
            <person name="Banfield J.F."/>
        </authorList>
    </citation>
    <scope>NUCLEOTIDE SEQUENCE [LARGE SCALE GENOMIC DNA]</scope>
    <source>
        <strain evidence="2">CG1_02_47_685</strain>
    </source>
</reference>
<dbReference type="InterPro" id="IPR001173">
    <property type="entry name" value="Glyco_trans_2-like"/>
</dbReference>
<protein>
    <recommendedName>
        <fullName evidence="1">Glycosyltransferase 2-like domain-containing protein</fullName>
    </recommendedName>
</protein>
<accession>A0A1J4VH70</accession>